<comment type="caution">
    <text evidence="1">The sequence shown here is derived from an EMBL/GenBank/DDBJ whole genome shotgun (WGS) entry which is preliminary data.</text>
</comment>
<gene>
    <name evidence="1" type="ORF">GLUCOINTEAF2_0202662</name>
</gene>
<proteinExistence type="predicted"/>
<evidence type="ECO:0000313" key="1">
    <source>
        <dbReference type="EMBL" id="KPH86565.1"/>
    </source>
</evidence>
<accession>A0A0N1FB05</accession>
<dbReference type="Gene3D" id="1.10.1740.70">
    <property type="entry name" value="ChaB"/>
    <property type="match status" value="1"/>
</dbReference>
<dbReference type="RefSeq" id="WP_039732988.1">
    <property type="nucleotide sequence ID" value="NZ_JUFX02000197.1"/>
</dbReference>
<name>A0A0N1FB05_9PROT</name>
<reference evidence="1 2" key="1">
    <citation type="submission" date="2015-07" db="EMBL/GenBank/DDBJ databases">
        <title>Draft Genome Sequence of Komagataeibacter intermedius Strain AF2, Isolated from Kombucha Tea.</title>
        <authorList>
            <person name="Santos R.A."/>
            <person name="Berretta A.A."/>
            <person name="Barud H.S."/>
            <person name="Ribeiro S.J."/>
            <person name="Gonzalez-Garcia L.N."/>
            <person name="Zucchi T.D."/>
            <person name="Goldman G.H."/>
            <person name="Riano-Pachon D.M."/>
        </authorList>
    </citation>
    <scope>NUCLEOTIDE SEQUENCE [LARGE SCALE GENOMIC DNA]</scope>
    <source>
        <strain evidence="1 2">AF2</strain>
    </source>
</reference>
<dbReference type="InterPro" id="IPR037205">
    <property type="entry name" value="ChaB_sf"/>
</dbReference>
<dbReference type="SUPFAM" id="SSF140376">
    <property type="entry name" value="ChaB-like"/>
    <property type="match status" value="1"/>
</dbReference>
<dbReference type="Pfam" id="PF06150">
    <property type="entry name" value="ChaB"/>
    <property type="match status" value="1"/>
</dbReference>
<sequence length="72" mass="8236">MPYASLDDLPDRIRLHLPTHAQKIFRAAFNNAWTEYGAKGEAPEKAANRVAWAAVKRKYIKVGDVWVERDDP</sequence>
<dbReference type="Proteomes" id="UP000031553">
    <property type="component" value="Unassembled WGS sequence"/>
</dbReference>
<dbReference type="OrthoDB" id="73307at2"/>
<dbReference type="EMBL" id="JUFX02000197">
    <property type="protein sequence ID" value="KPH86565.1"/>
    <property type="molecule type" value="Genomic_DNA"/>
</dbReference>
<evidence type="ECO:0000313" key="2">
    <source>
        <dbReference type="Proteomes" id="UP000031553"/>
    </source>
</evidence>
<protein>
    <submittedName>
        <fullName evidence="1">Cation transporter</fullName>
    </submittedName>
</protein>
<dbReference type="AlphaFoldDB" id="A0A0N1FB05"/>
<organism evidence="1 2">
    <name type="scientific">Komagataeibacter intermedius AF2</name>
    <dbReference type="NCBI Taxonomy" id="1458464"/>
    <lineage>
        <taxon>Bacteria</taxon>
        <taxon>Pseudomonadati</taxon>
        <taxon>Pseudomonadota</taxon>
        <taxon>Alphaproteobacteria</taxon>
        <taxon>Acetobacterales</taxon>
        <taxon>Acetobacteraceae</taxon>
        <taxon>Komagataeibacter</taxon>
    </lineage>
</organism>
<dbReference type="InterPro" id="IPR009317">
    <property type="entry name" value="ChaB"/>
</dbReference>